<dbReference type="OrthoDB" id="1845088at2759"/>
<accession>A0A2P5DEF1</accession>
<comment type="caution">
    <text evidence="2">The sequence shown here is derived from an EMBL/GenBank/DDBJ whole genome shotgun (WGS) entry which is preliminary data.</text>
</comment>
<dbReference type="EMBL" id="JXTC01000276">
    <property type="protein sequence ID" value="PON71630.1"/>
    <property type="molecule type" value="Genomic_DNA"/>
</dbReference>
<proteinExistence type="predicted"/>
<name>A0A2P5DEF1_TREOI</name>
<dbReference type="Proteomes" id="UP000237000">
    <property type="component" value="Unassembled WGS sequence"/>
</dbReference>
<evidence type="ECO:0000313" key="3">
    <source>
        <dbReference type="Proteomes" id="UP000237000"/>
    </source>
</evidence>
<keyword evidence="3" id="KW-1185">Reference proteome</keyword>
<gene>
    <name evidence="2" type="ORF">TorRG33x02_254260</name>
</gene>
<organism evidence="2 3">
    <name type="scientific">Trema orientale</name>
    <name type="common">Charcoal tree</name>
    <name type="synonym">Celtis orientalis</name>
    <dbReference type="NCBI Taxonomy" id="63057"/>
    <lineage>
        <taxon>Eukaryota</taxon>
        <taxon>Viridiplantae</taxon>
        <taxon>Streptophyta</taxon>
        <taxon>Embryophyta</taxon>
        <taxon>Tracheophyta</taxon>
        <taxon>Spermatophyta</taxon>
        <taxon>Magnoliopsida</taxon>
        <taxon>eudicotyledons</taxon>
        <taxon>Gunneridae</taxon>
        <taxon>Pentapetalae</taxon>
        <taxon>rosids</taxon>
        <taxon>fabids</taxon>
        <taxon>Rosales</taxon>
        <taxon>Cannabaceae</taxon>
        <taxon>Trema</taxon>
    </lineage>
</organism>
<reference evidence="3" key="1">
    <citation type="submission" date="2016-06" db="EMBL/GenBank/DDBJ databases">
        <title>Parallel loss of symbiosis genes in relatives of nitrogen-fixing non-legume Parasponia.</title>
        <authorList>
            <person name="Van Velzen R."/>
            <person name="Holmer R."/>
            <person name="Bu F."/>
            <person name="Rutten L."/>
            <person name="Van Zeijl A."/>
            <person name="Liu W."/>
            <person name="Santuari L."/>
            <person name="Cao Q."/>
            <person name="Sharma T."/>
            <person name="Shen D."/>
            <person name="Roswanjaya Y."/>
            <person name="Wardhani T."/>
            <person name="Kalhor M.S."/>
            <person name="Jansen J."/>
            <person name="Van den Hoogen J."/>
            <person name="Gungor B."/>
            <person name="Hartog M."/>
            <person name="Hontelez J."/>
            <person name="Verver J."/>
            <person name="Yang W.-C."/>
            <person name="Schijlen E."/>
            <person name="Repin R."/>
            <person name="Schilthuizen M."/>
            <person name="Schranz E."/>
            <person name="Heidstra R."/>
            <person name="Miyata K."/>
            <person name="Fedorova E."/>
            <person name="Kohlen W."/>
            <person name="Bisseling T."/>
            <person name="Smit S."/>
            <person name="Geurts R."/>
        </authorList>
    </citation>
    <scope>NUCLEOTIDE SEQUENCE [LARGE SCALE GENOMIC DNA]</scope>
    <source>
        <strain evidence="3">cv. RG33-2</strain>
    </source>
</reference>
<feature type="non-terminal residue" evidence="2">
    <location>
        <position position="65"/>
    </location>
</feature>
<evidence type="ECO:0000313" key="2">
    <source>
        <dbReference type="EMBL" id="PON71630.1"/>
    </source>
</evidence>
<dbReference type="InParanoid" id="A0A2P5DEF1"/>
<feature type="region of interest" description="Disordered" evidence="1">
    <location>
        <begin position="1"/>
        <end position="30"/>
    </location>
</feature>
<evidence type="ECO:0000256" key="1">
    <source>
        <dbReference type="SAM" id="MobiDB-lite"/>
    </source>
</evidence>
<protein>
    <submittedName>
        <fullName evidence="2">Uncharacterized protein</fullName>
    </submittedName>
</protein>
<dbReference type="AlphaFoldDB" id="A0A2P5DEF1"/>
<sequence>MASCSSMAASSLSTLSPSSSSGSGSHLSSLALPTNLNAISIRLDRTNYSYWCSIILPAVRTHDLD</sequence>